<keyword evidence="1" id="KW-1277">Toxin-antitoxin system</keyword>
<reference evidence="2 3" key="1">
    <citation type="journal article" date="2013" name="Genome Biol. Evol.">
        <title>Genomes of Stigonematalean cyanobacteria (subsection V) and the evolution of oxygenic photosynthesis from prokaryotes to plastids.</title>
        <authorList>
            <person name="Dagan T."/>
            <person name="Roettger M."/>
            <person name="Stucken K."/>
            <person name="Landan G."/>
            <person name="Koch R."/>
            <person name="Major P."/>
            <person name="Gould S.B."/>
            <person name="Goremykin V.V."/>
            <person name="Rippka R."/>
            <person name="Tandeau de Marsac N."/>
            <person name="Gugger M."/>
            <person name="Lockhart P.J."/>
            <person name="Allen J.F."/>
            <person name="Brune I."/>
            <person name="Maus I."/>
            <person name="Puhler A."/>
            <person name="Martin W.F."/>
        </authorList>
    </citation>
    <scope>NUCLEOTIDE SEQUENCE [LARGE SCALE GENOMIC DNA]</scope>
    <source>
        <strain evidence="2 3">PCC 7110</strain>
    </source>
</reference>
<dbReference type="RefSeq" id="WP_017749075.1">
    <property type="nucleotide sequence ID" value="NZ_KQ976354.1"/>
</dbReference>
<comment type="caution">
    <text evidence="2">The sequence shown here is derived from an EMBL/GenBank/DDBJ whole genome shotgun (WGS) entry which is preliminary data.</text>
</comment>
<gene>
    <name evidence="2" type="ORF">WA1_07850</name>
</gene>
<dbReference type="InterPro" id="IPR035093">
    <property type="entry name" value="RelE/ParE_toxin_dom_sf"/>
</dbReference>
<name>A0A139WTG5_9CYAN</name>
<dbReference type="OrthoDB" id="197283at2"/>
<dbReference type="Gene3D" id="3.30.2310.20">
    <property type="entry name" value="RelE-like"/>
    <property type="match status" value="1"/>
</dbReference>
<dbReference type="STRING" id="128403.WA1_07850"/>
<evidence type="ECO:0000313" key="2">
    <source>
        <dbReference type="EMBL" id="KYC35710.1"/>
    </source>
</evidence>
<proteinExistence type="predicted"/>
<evidence type="ECO:0000313" key="3">
    <source>
        <dbReference type="Proteomes" id="UP000076925"/>
    </source>
</evidence>
<organism evidence="2 3">
    <name type="scientific">Scytonema hofmannii PCC 7110</name>
    <dbReference type="NCBI Taxonomy" id="128403"/>
    <lineage>
        <taxon>Bacteria</taxon>
        <taxon>Bacillati</taxon>
        <taxon>Cyanobacteriota</taxon>
        <taxon>Cyanophyceae</taxon>
        <taxon>Nostocales</taxon>
        <taxon>Scytonemataceae</taxon>
        <taxon>Scytonema</taxon>
    </lineage>
</organism>
<accession>A0A139WTG5</accession>
<dbReference type="InterPro" id="IPR007712">
    <property type="entry name" value="RelE/ParE_toxin"/>
</dbReference>
<protein>
    <submittedName>
        <fullName evidence="2">Addiction module antitoxin</fullName>
    </submittedName>
</protein>
<sequence>MQSELSQIQIALTPRFKKDLRELAKRYRSIRSDLQPLIEQLQAGEIPGDRIAGVKYQVFKVRLKNSNIQKGKSGGYRIIYYLKTTQAIILATIYSKSDISDVSNEIIEEAIAQYEKEIQREDNQN</sequence>
<dbReference type="EMBL" id="ANNX02000051">
    <property type="protein sequence ID" value="KYC35710.1"/>
    <property type="molecule type" value="Genomic_DNA"/>
</dbReference>
<dbReference type="AlphaFoldDB" id="A0A139WTG5"/>
<dbReference type="Pfam" id="PF05016">
    <property type="entry name" value="ParE_toxin"/>
    <property type="match status" value="1"/>
</dbReference>
<evidence type="ECO:0000256" key="1">
    <source>
        <dbReference type="ARBA" id="ARBA00022649"/>
    </source>
</evidence>
<keyword evidence="3" id="KW-1185">Reference proteome</keyword>
<dbReference type="Proteomes" id="UP000076925">
    <property type="component" value="Unassembled WGS sequence"/>
</dbReference>